<evidence type="ECO:0000313" key="4">
    <source>
        <dbReference type="Proteomes" id="UP000036045"/>
    </source>
</evidence>
<dbReference type="RefSeq" id="WP_047943228.1">
    <property type="nucleotide sequence ID" value="NZ_JAGTPX020000007.1"/>
</dbReference>
<keyword evidence="4" id="KW-1185">Reference proteome</keyword>
<dbReference type="OrthoDB" id="1956305at2"/>
<gene>
    <name evidence="2" type="ORF">ABW02_15650</name>
    <name evidence="3" type="ORF">KD144_08715</name>
</gene>
<feature type="region of interest" description="Disordered" evidence="1">
    <location>
        <begin position="32"/>
        <end position="52"/>
    </location>
</feature>
<dbReference type="EMBL" id="LDPH01000015">
    <property type="protein sequence ID" value="KLV25596.1"/>
    <property type="molecule type" value="Genomic_DNA"/>
</dbReference>
<evidence type="ECO:0000313" key="3">
    <source>
        <dbReference type="EMBL" id="MBR8669623.1"/>
    </source>
</evidence>
<dbReference type="PATRIC" id="fig|1397.4.peg.1319"/>
<reference evidence="2 4" key="1">
    <citation type="submission" date="2015-05" db="EMBL/GenBank/DDBJ databases">
        <title>Whole genome sequence and identification of bacterial endophytes from Costus igneus.</title>
        <authorList>
            <person name="Lee Y.P."/>
            <person name="Gan H.M."/>
            <person name="Eng W."/>
            <person name="Wheatley M.S."/>
            <person name="Caraballo A."/>
            <person name="Polter S."/>
            <person name="Savka M.A."/>
            <person name="Hudson A.O."/>
        </authorList>
    </citation>
    <scope>NUCLEOTIDE SEQUENCE [LARGE SCALE GENOMIC DNA]</scope>
    <source>
        <strain evidence="2 4">RIT379</strain>
    </source>
</reference>
<dbReference type="EMBL" id="JAGTPX010000006">
    <property type="protein sequence ID" value="MBR8669623.1"/>
    <property type="molecule type" value="Genomic_DNA"/>
</dbReference>
<name>A0A0J1II59_NIACI</name>
<evidence type="ECO:0000256" key="1">
    <source>
        <dbReference type="SAM" id="MobiDB-lite"/>
    </source>
</evidence>
<feature type="compositionally biased region" description="Low complexity" evidence="1">
    <location>
        <begin position="39"/>
        <end position="48"/>
    </location>
</feature>
<dbReference type="AlphaFoldDB" id="A0A0J1II59"/>
<proteinExistence type="predicted"/>
<dbReference type="Proteomes" id="UP000036045">
    <property type="component" value="Unassembled WGS sequence"/>
</dbReference>
<protein>
    <submittedName>
        <fullName evidence="2">Uncharacterized protein</fullName>
    </submittedName>
</protein>
<comment type="caution">
    <text evidence="2">The sequence shown here is derived from an EMBL/GenBank/DDBJ whole genome shotgun (WGS) entry which is preliminary data.</text>
</comment>
<organism evidence="2 4">
    <name type="scientific">Niallia circulans</name>
    <name type="common">Bacillus circulans</name>
    <dbReference type="NCBI Taxonomy" id="1397"/>
    <lineage>
        <taxon>Bacteria</taxon>
        <taxon>Bacillati</taxon>
        <taxon>Bacillota</taxon>
        <taxon>Bacilli</taxon>
        <taxon>Bacillales</taxon>
        <taxon>Bacillaceae</taxon>
        <taxon>Niallia</taxon>
    </lineage>
</organism>
<sequence>MTIKQDDIFSLFDIEVETKKVDLNKMNDIKENKPKLKTDTNSSSTKSSTNKKDNFKLTSKTIIRFGMNEYPVTNYFSKDEIERGLPSKKTSEDGEIEYKPISEEQLRKKLEKDFPILVPKYTTLVYVEKQDVVIPIMQAKKNGSMDNKEFSFEDSSLKHQKKKIPFQILLDFIHIAKYFSDNHGTEVFANIYFDHDTEEFFMDIPSQRVSRYLVTITEEAQETALKLIERRYSKVMEIHSHHILSPTPSKIDDDNQRAPILYAIIGNINGLFPDVLVRTFNKELNEHIIIDSSKVFEFTLTTKQKVNGYDLTVVEVE</sequence>
<reference evidence="3" key="2">
    <citation type="submission" date="2021-04" db="EMBL/GenBank/DDBJ databases">
        <title>Genomic analysis of electroactive and textile dye degrading Bacillus circulans strain: DC10 isolated from constructed wetland-microbial fuel cells treating textile dye wastewaters.</title>
        <authorList>
            <person name="Patel D.U."/>
            <person name="Desai C.R."/>
        </authorList>
    </citation>
    <scope>NUCLEOTIDE SEQUENCE</scope>
    <source>
        <strain evidence="3">DC10</strain>
    </source>
</reference>
<accession>A0A0J1II59</accession>
<evidence type="ECO:0000313" key="2">
    <source>
        <dbReference type="EMBL" id="KLV25596.1"/>
    </source>
</evidence>